<comment type="caution">
    <text evidence="2">The sequence shown here is derived from an EMBL/GenBank/DDBJ whole genome shotgun (WGS) entry which is preliminary data.</text>
</comment>
<feature type="transmembrane region" description="Helical" evidence="1">
    <location>
        <begin position="145"/>
        <end position="165"/>
    </location>
</feature>
<proteinExistence type="predicted"/>
<dbReference type="PANTHER" id="PTHR40761">
    <property type="entry name" value="CONSERVED INTEGRAL MEMBRANE ALANINE VALINE AND LEUCINE RICH PROTEIN-RELATED"/>
    <property type="match status" value="1"/>
</dbReference>
<dbReference type="EMBL" id="JACCFI010000001">
    <property type="protein sequence ID" value="NYG22365.1"/>
    <property type="molecule type" value="Genomic_DNA"/>
</dbReference>
<keyword evidence="1" id="KW-1133">Transmembrane helix</keyword>
<dbReference type="Proteomes" id="UP000549066">
    <property type="component" value="Unassembled WGS sequence"/>
</dbReference>
<organism evidence="2 3">
    <name type="scientific">Agromyces hippuratus</name>
    <dbReference type="NCBI Taxonomy" id="286438"/>
    <lineage>
        <taxon>Bacteria</taxon>
        <taxon>Bacillati</taxon>
        <taxon>Actinomycetota</taxon>
        <taxon>Actinomycetes</taxon>
        <taxon>Micrococcales</taxon>
        <taxon>Microbacteriaceae</taxon>
        <taxon>Agromyces</taxon>
    </lineage>
</organism>
<gene>
    <name evidence="2" type="ORF">BJY17_003112</name>
</gene>
<dbReference type="AlphaFoldDB" id="A0A852X908"/>
<evidence type="ECO:0000256" key="1">
    <source>
        <dbReference type="SAM" id="Phobius"/>
    </source>
</evidence>
<feature type="transmembrane region" description="Helical" evidence="1">
    <location>
        <begin position="83"/>
        <end position="103"/>
    </location>
</feature>
<accession>A0A852X908</accession>
<dbReference type="RefSeq" id="WP_179552185.1">
    <property type="nucleotide sequence ID" value="NZ_JACCFI010000001.1"/>
</dbReference>
<dbReference type="PANTHER" id="PTHR40761:SF1">
    <property type="entry name" value="CONSERVED INTEGRAL MEMBRANE ALANINE VALINE AND LEUCINE RICH PROTEIN-RELATED"/>
    <property type="match status" value="1"/>
</dbReference>
<keyword evidence="3" id="KW-1185">Reference proteome</keyword>
<feature type="transmembrane region" description="Helical" evidence="1">
    <location>
        <begin position="244"/>
        <end position="265"/>
    </location>
</feature>
<keyword evidence="1" id="KW-0812">Transmembrane</keyword>
<protein>
    <submittedName>
        <fullName evidence="2">Drug/metabolite transporter (DMT)-like permease</fullName>
    </submittedName>
</protein>
<name>A0A852X908_9MICO</name>
<feature type="transmembrane region" description="Helical" evidence="1">
    <location>
        <begin position="172"/>
        <end position="190"/>
    </location>
</feature>
<reference evidence="2 3" key="1">
    <citation type="submission" date="2020-07" db="EMBL/GenBank/DDBJ databases">
        <title>Sequencing the genomes of 1000 actinobacteria strains.</title>
        <authorList>
            <person name="Klenk H.-P."/>
        </authorList>
    </citation>
    <scope>NUCLEOTIDE SEQUENCE [LARGE SCALE GENOMIC DNA]</scope>
    <source>
        <strain evidence="2 3">DSM 8598</strain>
    </source>
</reference>
<evidence type="ECO:0000313" key="3">
    <source>
        <dbReference type="Proteomes" id="UP000549066"/>
    </source>
</evidence>
<feature type="transmembrane region" description="Helical" evidence="1">
    <location>
        <begin position="210"/>
        <end position="232"/>
    </location>
</feature>
<feature type="transmembrane region" description="Helical" evidence="1">
    <location>
        <begin position="115"/>
        <end position="133"/>
    </location>
</feature>
<sequence length="305" mass="31196">MEPDSSPLIGFGIGLAVVSAAALSIGNLLQARGVRVMEADAARGVDGSKAIDLVRNRAWLLGALMLIVAILLQMGSLTFAPLMIVQPIGVAALVFTALLTAIVMKRAPSARIVRAIATCVLGVAAFVTVAALVSTQHPITDVQLIAVLVVLVSVLLATALVLVVGRNRPTPPVFWVLLGGVYSAFVATLGKTVILRVQTALASREFSFDVTNLLTIGCIIGIGVAGALSIYFVQRAHASNRPEVVVAGLTVVDPAVAVVLGITILGEASAAPAWAIVAFVVAGAVSIGGVFALSRAESRDVVLAG</sequence>
<feature type="transmembrane region" description="Helical" evidence="1">
    <location>
        <begin position="6"/>
        <end position="29"/>
    </location>
</feature>
<feature type="transmembrane region" description="Helical" evidence="1">
    <location>
        <begin position="58"/>
        <end position="77"/>
    </location>
</feature>
<keyword evidence="1" id="KW-0472">Membrane</keyword>
<evidence type="ECO:0000313" key="2">
    <source>
        <dbReference type="EMBL" id="NYG22365.1"/>
    </source>
</evidence>
<feature type="transmembrane region" description="Helical" evidence="1">
    <location>
        <begin position="271"/>
        <end position="293"/>
    </location>
</feature>